<keyword evidence="3" id="KW-1185">Reference proteome</keyword>
<dbReference type="EMBL" id="EQ981952">
    <property type="protein sequence ID" value="EEF24549.1"/>
    <property type="molecule type" value="Genomic_DNA"/>
</dbReference>
<feature type="region of interest" description="Disordered" evidence="1">
    <location>
        <begin position="63"/>
        <end position="93"/>
    </location>
</feature>
<name>B9THW6_RICCO</name>
<dbReference type="AlphaFoldDB" id="B9THW6"/>
<protein>
    <submittedName>
        <fullName evidence="2">Uncharacterized protein</fullName>
    </submittedName>
</protein>
<feature type="non-terminal residue" evidence="2">
    <location>
        <position position="1"/>
    </location>
</feature>
<feature type="compositionally biased region" description="Basic and acidic residues" evidence="1">
    <location>
        <begin position="63"/>
        <end position="76"/>
    </location>
</feature>
<reference evidence="3" key="1">
    <citation type="journal article" date="2010" name="Nat. Biotechnol.">
        <title>Draft genome sequence of the oilseed species Ricinus communis.</title>
        <authorList>
            <person name="Chan A.P."/>
            <person name="Crabtree J."/>
            <person name="Zhao Q."/>
            <person name="Lorenzi H."/>
            <person name="Orvis J."/>
            <person name="Puiu D."/>
            <person name="Melake-Berhan A."/>
            <person name="Jones K.M."/>
            <person name="Redman J."/>
            <person name="Chen G."/>
            <person name="Cahoon E.B."/>
            <person name="Gedil M."/>
            <person name="Stanke M."/>
            <person name="Haas B.J."/>
            <person name="Wortman J.R."/>
            <person name="Fraser-Liggett C.M."/>
            <person name="Ravel J."/>
            <person name="Rabinowicz P.D."/>
        </authorList>
    </citation>
    <scope>NUCLEOTIDE SEQUENCE [LARGE SCALE GENOMIC DNA]</scope>
    <source>
        <strain evidence="3">cv. Hale</strain>
    </source>
</reference>
<proteinExistence type="predicted"/>
<evidence type="ECO:0000313" key="3">
    <source>
        <dbReference type="Proteomes" id="UP000008311"/>
    </source>
</evidence>
<sequence length="93" mass="10076">ILRDHLVVLVHLGRVAGNDVLQLARADAGDLGLDVFDDADARHPVPGQAQRRVVDLGQLMDRDGADQHGECKDGGERNAQLARQAEAVEPVHR</sequence>
<organism evidence="2 3">
    <name type="scientific">Ricinus communis</name>
    <name type="common">Castor bean</name>
    <dbReference type="NCBI Taxonomy" id="3988"/>
    <lineage>
        <taxon>Eukaryota</taxon>
        <taxon>Viridiplantae</taxon>
        <taxon>Streptophyta</taxon>
        <taxon>Embryophyta</taxon>
        <taxon>Tracheophyta</taxon>
        <taxon>Spermatophyta</taxon>
        <taxon>Magnoliopsida</taxon>
        <taxon>eudicotyledons</taxon>
        <taxon>Gunneridae</taxon>
        <taxon>Pentapetalae</taxon>
        <taxon>rosids</taxon>
        <taxon>fabids</taxon>
        <taxon>Malpighiales</taxon>
        <taxon>Euphorbiaceae</taxon>
        <taxon>Acalyphoideae</taxon>
        <taxon>Acalypheae</taxon>
        <taxon>Ricinus</taxon>
    </lineage>
</organism>
<dbReference type="Proteomes" id="UP000008311">
    <property type="component" value="Unassembled WGS sequence"/>
</dbReference>
<evidence type="ECO:0000313" key="2">
    <source>
        <dbReference type="EMBL" id="EEF24549.1"/>
    </source>
</evidence>
<evidence type="ECO:0000256" key="1">
    <source>
        <dbReference type="SAM" id="MobiDB-lite"/>
    </source>
</evidence>
<accession>B9THW6</accession>
<dbReference type="InParanoid" id="B9THW6"/>
<gene>
    <name evidence="2" type="ORF">RCOM_1808350</name>
</gene>